<dbReference type="AlphaFoldDB" id="A7ARF5"/>
<reference evidence="3" key="2">
    <citation type="submission" date="2007-08" db="EMBL/GenBank/DDBJ databases">
        <authorList>
            <person name="Nene V."/>
        </authorList>
    </citation>
    <scope>NUCLEOTIDE SEQUENCE</scope>
    <source>
        <strain evidence="3">T2Bo</strain>
    </source>
</reference>
<evidence type="ECO:0000313" key="4">
    <source>
        <dbReference type="Proteomes" id="UP000002173"/>
    </source>
</evidence>
<keyword evidence="1" id="KW-1133">Transmembrane helix</keyword>
<sequence length="202" mass="22569">MLFTIDKMQELFNVKLWIIAGVFLVSMLPSTGCSTVAPLAQFTQLMERSVVPLTMAKIFSLNDIYDAQVCVLNNIFAENKDIPKLCTCSFSRIRAIELMCANGEIYESYDCSKNICETCCTLSMSANELKPGDYPVSCKVRCINSPVASDVTEESRDLLSGLLRKINALYHPEPNKAKAPEEAVVPTKYHVIPLEEQHDDTF</sequence>
<organism evidence="3 4">
    <name type="scientific">Babesia bovis</name>
    <dbReference type="NCBI Taxonomy" id="5865"/>
    <lineage>
        <taxon>Eukaryota</taxon>
        <taxon>Sar</taxon>
        <taxon>Alveolata</taxon>
        <taxon>Apicomplexa</taxon>
        <taxon>Aconoidasida</taxon>
        <taxon>Piroplasmida</taxon>
        <taxon>Babesiidae</taxon>
        <taxon>Babesia</taxon>
    </lineage>
</organism>
<dbReference type="RefSeq" id="XP_001610692.1">
    <property type="nucleotide sequence ID" value="XM_001610642.1"/>
</dbReference>
<name>A7ARF5_BABBO</name>
<evidence type="ECO:0000313" key="2">
    <source>
        <dbReference type="EMBL" id="BAN64219.1"/>
    </source>
</evidence>
<dbReference type="VEuPathDB" id="PiroplasmaDB:BBOV_IV007700"/>
<reference evidence="3 4" key="1">
    <citation type="journal article" date="2007" name="PLoS Pathog.">
        <title>Genome sequence of Babesia bovis and comparative analysis of apicomplexan hemoprotozoa.</title>
        <authorList>
            <person name="Brayton K.A."/>
            <person name="Lau A.O.T."/>
            <person name="Herndon D.R."/>
            <person name="Hannick L."/>
            <person name="Kappmeyer L.S."/>
            <person name="Berens S.J."/>
            <person name="Bidwell S.L."/>
            <person name="Brown W.C."/>
            <person name="Crabtree J."/>
            <person name="Fadrosh D."/>
            <person name="Feldblum T."/>
            <person name="Forberger H.A."/>
            <person name="Haas B.J."/>
            <person name="Howell J.M."/>
            <person name="Khouri H."/>
            <person name="Koo H."/>
            <person name="Mann D.J."/>
            <person name="Norimine J."/>
            <person name="Paulsen I.T."/>
            <person name="Radune D."/>
            <person name="Ren Q."/>
            <person name="Smith R.K. Jr."/>
            <person name="Suarez C.E."/>
            <person name="White O."/>
            <person name="Wortman J.R."/>
            <person name="Knowles D.P. Jr."/>
            <person name="McElwain T.F."/>
            <person name="Nene V.M."/>
        </authorList>
    </citation>
    <scope>NUCLEOTIDE SEQUENCE [LARGE SCALE GENOMIC DNA]</scope>
    <source>
        <strain evidence="3">T2Bo</strain>
    </source>
</reference>
<keyword evidence="1" id="KW-0812">Transmembrane</keyword>
<keyword evidence="4" id="KW-1185">Reference proteome</keyword>
<feature type="transmembrane region" description="Helical" evidence="1">
    <location>
        <begin position="16"/>
        <end position="40"/>
    </location>
</feature>
<reference evidence="4" key="4">
    <citation type="journal article" date="2020" name="Data Brief">
        <title>Transcriptome dataset of Babesia bovis life stages within vertebrate and invertebrate hosts.</title>
        <authorList>
            <person name="Ueti M.W."/>
            <person name="Johnson W.C."/>
            <person name="Kappmeyer L.S."/>
            <person name="Herndon D.R."/>
            <person name="Mousel M.R."/>
            <person name="Reif K.E."/>
            <person name="Taus N.S."/>
            <person name="Ifeonu O.O."/>
            <person name="Silva J.C."/>
            <person name="Suarez C.E."/>
            <person name="Brayton K.A."/>
        </authorList>
    </citation>
    <scope>NUCLEOTIDE SEQUENCE [LARGE SCALE GENOMIC DNA]</scope>
</reference>
<dbReference type="Proteomes" id="UP000002173">
    <property type="component" value="Unassembled WGS sequence"/>
</dbReference>
<protein>
    <submittedName>
        <fullName evidence="3">Uncharacterized protein</fullName>
    </submittedName>
</protein>
<evidence type="ECO:0000256" key="1">
    <source>
        <dbReference type="SAM" id="Phobius"/>
    </source>
</evidence>
<keyword evidence="1" id="KW-0472">Membrane</keyword>
<accession>A7ARF5</accession>
<dbReference type="GeneID" id="5478926"/>
<dbReference type="EMBL" id="AK440425">
    <property type="protein sequence ID" value="BAN64219.1"/>
    <property type="molecule type" value="mRNA"/>
</dbReference>
<dbReference type="KEGG" id="bbo:BBOV_IV007700"/>
<reference evidence="4" key="5">
    <citation type="journal article" date="2021" name="Int. J. Parasitol.">
        <title>Comparative analysis of gene expression between Babesia bovis blood stages and kinetes allowed by improved genome annotation.</title>
        <authorList>
            <person name="Ueti M.W."/>
            <person name="Johnson W.C."/>
            <person name="Kappmeyer L.S."/>
            <person name="Herndon D.R."/>
            <person name="Mousel M.R."/>
            <person name="Reif K.E."/>
            <person name="Taus N.S."/>
            <person name="Ifeonu O.O."/>
            <person name="Silva J.C."/>
            <person name="Suarez C.E."/>
            <person name="Brayton K.A."/>
        </authorList>
    </citation>
    <scope>NUCLEOTIDE SEQUENCE [LARGE SCALE GENOMIC DNA]</scope>
</reference>
<dbReference type="eggNOG" id="ENOG502QXFU">
    <property type="taxonomic scope" value="Eukaryota"/>
</dbReference>
<evidence type="ECO:0000313" key="3">
    <source>
        <dbReference type="EMBL" id="EDO07124.1"/>
    </source>
</evidence>
<reference evidence="2" key="3">
    <citation type="journal article" date="2014" name="BMC Genomics">
        <title>The Babesia bovis gene and promoter model: an update from full-length EST analysis.</title>
        <authorList>
            <person name="Yamagishi J."/>
            <person name="Wakaguri H."/>
            <person name="Yokoyama N."/>
            <person name="Yamashita R."/>
            <person name="Suzuki Y."/>
            <person name="Xuan X."/>
            <person name="Igarashi I."/>
        </authorList>
    </citation>
    <scope>NUCLEOTIDE SEQUENCE</scope>
    <source>
        <strain evidence="2">Texas</strain>
    </source>
</reference>
<proteinExistence type="evidence at transcript level"/>
<dbReference type="OMA" id="APVNCKM"/>
<gene>
    <name evidence="2 3" type="ORF">BBOV_IV007700</name>
</gene>
<dbReference type="EMBL" id="AAXT01000002">
    <property type="protein sequence ID" value="EDO07124.1"/>
    <property type="molecule type" value="Genomic_DNA"/>
</dbReference>